<keyword evidence="3 4" id="KW-0663">Pyridoxal phosphate</keyword>
<evidence type="ECO:0000256" key="6">
    <source>
        <dbReference type="PIRNR" id="PIRNR038800"/>
    </source>
</evidence>
<dbReference type="InterPro" id="IPR015424">
    <property type="entry name" value="PyrdxlP-dep_Trfase"/>
</dbReference>
<dbReference type="OrthoDB" id="9812626at2"/>
<dbReference type="PANTHER" id="PTHR14084:SF0">
    <property type="entry name" value="KYNURENINASE"/>
    <property type="match status" value="1"/>
</dbReference>
<evidence type="ECO:0000256" key="2">
    <source>
        <dbReference type="ARBA" id="ARBA00022801"/>
    </source>
</evidence>
<feature type="modified residue" description="N6-(pyridoxal phosphate)lysine" evidence="4">
    <location>
        <position position="242"/>
    </location>
</feature>
<protein>
    <recommendedName>
        <fullName evidence="4 5">Kynureninase</fullName>
        <ecNumber evidence="4 5">3.7.1.3</ecNumber>
    </recommendedName>
    <alternativeName>
        <fullName evidence="4">L-kynurenine hydrolase</fullName>
    </alternativeName>
</protein>
<dbReference type="EMBL" id="SODV01000002">
    <property type="protein sequence ID" value="TDW95772.1"/>
    <property type="molecule type" value="Genomic_DNA"/>
</dbReference>
<dbReference type="Gene3D" id="3.40.640.10">
    <property type="entry name" value="Type I PLP-dependent aspartate aminotransferase-like (Major domain)"/>
    <property type="match status" value="1"/>
</dbReference>
<dbReference type="InterPro" id="IPR015421">
    <property type="entry name" value="PyrdxlP-dep_Trfase_major"/>
</dbReference>
<comment type="pathway">
    <text evidence="4 6">Amino-acid degradation; L-kynurenine degradation; L-alanine and anthranilate from L-kynurenine: step 1/1.</text>
</comment>
<evidence type="ECO:0000256" key="4">
    <source>
        <dbReference type="HAMAP-Rule" id="MF_01970"/>
    </source>
</evidence>
<accession>A0A4V3GKI4</accession>
<dbReference type="GO" id="GO:0030429">
    <property type="term" value="F:kynureninase activity"/>
    <property type="evidence" value="ECO:0007669"/>
    <property type="project" value="UniProtKB-UniRule"/>
</dbReference>
<keyword evidence="8" id="KW-1185">Reference proteome</keyword>
<dbReference type="GO" id="GO:0097053">
    <property type="term" value="P:L-kynurenine catabolic process"/>
    <property type="evidence" value="ECO:0007669"/>
    <property type="project" value="UniProtKB-UniRule"/>
</dbReference>
<evidence type="ECO:0000256" key="1">
    <source>
        <dbReference type="ARBA" id="ARBA00022642"/>
    </source>
</evidence>
<comment type="similarity">
    <text evidence="4 6">Belongs to the kynureninase family.</text>
</comment>
<comment type="caution">
    <text evidence="4">Lacks conserved residue(s) required for the propagation of feature annotation.</text>
</comment>
<dbReference type="UniPathway" id="UPA00253">
    <property type="reaction ID" value="UER00329"/>
</dbReference>
<keyword evidence="1 4" id="KW-0662">Pyridine nucleotide biosynthesis</keyword>
<dbReference type="GO" id="GO:0030170">
    <property type="term" value="F:pyridoxal phosphate binding"/>
    <property type="evidence" value="ECO:0007669"/>
    <property type="project" value="UniProtKB-UniRule"/>
</dbReference>
<comment type="catalytic activity">
    <reaction evidence="4 6">
        <text>L-kynurenine + H2O = anthranilate + L-alanine + H(+)</text>
        <dbReference type="Rhea" id="RHEA:16813"/>
        <dbReference type="ChEBI" id="CHEBI:15377"/>
        <dbReference type="ChEBI" id="CHEBI:15378"/>
        <dbReference type="ChEBI" id="CHEBI:16567"/>
        <dbReference type="ChEBI" id="CHEBI:57959"/>
        <dbReference type="ChEBI" id="CHEBI:57972"/>
        <dbReference type="EC" id="3.7.1.3"/>
    </reaction>
</comment>
<reference evidence="7 8" key="1">
    <citation type="submission" date="2019-03" db="EMBL/GenBank/DDBJ databases">
        <title>Genomic Encyclopedia of Type Strains, Phase IV (KMG-IV): sequencing the most valuable type-strain genomes for metagenomic binning, comparative biology and taxonomic classification.</title>
        <authorList>
            <person name="Goeker M."/>
        </authorList>
    </citation>
    <scope>NUCLEOTIDE SEQUENCE [LARGE SCALE GENOMIC DNA]</scope>
    <source>
        <strain evidence="7 8">DSM 100059</strain>
    </source>
</reference>
<dbReference type="FunFam" id="3.40.640.10:FF:000031">
    <property type="entry name" value="Kynureninase"/>
    <property type="match status" value="1"/>
</dbReference>
<evidence type="ECO:0000256" key="3">
    <source>
        <dbReference type="ARBA" id="ARBA00022898"/>
    </source>
</evidence>
<dbReference type="PIRSF" id="PIRSF038800">
    <property type="entry name" value="KYNU"/>
    <property type="match status" value="1"/>
</dbReference>
<dbReference type="EC" id="3.7.1.3" evidence="4 5"/>
<dbReference type="GO" id="GO:0019441">
    <property type="term" value="P:L-tryptophan catabolic process to kynurenine"/>
    <property type="evidence" value="ECO:0007669"/>
    <property type="project" value="TreeGrafter"/>
</dbReference>
<dbReference type="HAMAP" id="MF_01970">
    <property type="entry name" value="Kynureninase"/>
    <property type="match status" value="1"/>
</dbReference>
<proteinExistence type="inferred from homology"/>
<dbReference type="UniPathway" id="UPA00334">
    <property type="reaction ID" value="UER00455"/>
</dbReference>
<dbReference type="SUPFAM" id="SSF53383">
    <property type="entry name" value="PLP-dependent transferases"/>
    <property type="match status" value="1"/>
</dbReference>
<dbReference type="GO" id="GO:0019805">
    <property type="term" value="P:quinolinate biosynthetic process"/>
    <property type="evidence" value="ECO:0007669"/>
    <property type="project" value="UniProtKB-UniRule"/>
</dbReference>
<dbReference type="PANTHER" id="PTHR14084">
    <property type="entry name" value="KYNURENINASE"/>
    <property type="match status" value="1"/>
</dbReference>
<feature type="binding site" evidence="4">
    <location>
        <position position="272"/>
    </location>
    <ligand>
        <name>pyridoxal 5'-phosphate</name>
        <dbReference type="ChEBI" id="CHEBI:597326"/>
    </ligand>
</feature>
<organism evidence="7 8">
    <name type="scientific">Dinghuibacter silviterrae</name>
    <dbReference type="NCBI Taxonomy" id="1539049"/>
    <lineage>
        <taxon>Bacteria</taxon>
        <taxon>Pseudomonadati</taxon>
        <taxon>Bacteroidota</taxon>
        <taxon>Chitinophagia</taxon>
        <taxon>Chitinophagales</taxon>
        <taxon>Chitinophagaceae</taxon>
        <taxon>Dinghuibacter</taxon>
    </lineage>
</organism>
<comment type="cofactor">
    <cofactor evidence="4 6">
        <name>pyridoxal 5'-phosphate</name>
        <dbReference type="ChEBI" id="CHEBI:597326"/>
    </cofactor>
</comment>
<feature type="binding site" evidence="4">
    <location>
        <position position="104"/>
    </location>
    <ligand>
        <name>pyridoxal 5'-phosphate</name>
        <dbReference type="ChEBI" id="CHEBI:597326"/>
    </ligand>
</feature>
<comment type="function">
    <text evidence="4 6">Catalyzes the cleavage of L-kynurenine (L-Kyn) and L-3-hydroxykynurenine (L-3OHKyn) into anthranilic acid (AA) and 3-hydroxyanthranilic acid (3-OHAA), respectively.</text>
</comment>
<feature type="binding site" evidence="4">
    <location>
        <position position="241"/>
    </location>
    <ligand>
        <name>pyridoxal 5'-phosphate</name>
        <dbReference type="ChEBI" id="CHEBI:597326"/>
    </ligand>
</feature>
<dbReference type="Proteomes" id="UP000294498">
    <property type="component" value="Unassembled WGS sequence"/>
</dbReference>
<dbReference type="AlphaFoldDB" id="A0A4V3GKI4"/>
<feature type="binding site" evidence="4">
    <location>
        <position position="219"/>
    </location>
    <ligand>
        <name>pyridoxal 5'-phosphate</name>
        <dbReference type="ChEBI" id="CHEBI:597326"/>
    </ligand>
</feature>
<sequence length="420" mass="46309">MDDTLDYALSQDRADELKDFRAQFHFPLAGNTPALYFCGNSLGLQPKKAEAYVHRVMNAWKTYAVGGYMIGDAPWMYYADRFKAPLAALTGALPHEVSVMNTLTVNLHLLLCSFYRPTQERYKILLEAGAFPSDQYAAQTQAIHHGLDPKEALIEVAPRPGEKLIREEDLLEAIRQAGPSLAVVLIGGVNYYTGQNFDLKTITAAAHAVGALAGYDLAHAVGNVPMQLHDWDVDFAVWCSYKYLNGGPGAAGAVYIHERFSLDPAFPRFGGWGGSRLDTRFDMLPDFTPERGADGWNLSVAAALVMGGLEASLELFMEAGLDRLRAKSLRLTGYMEYLFTKLPGGAFEVITPRREEARGAQLSVYFYYEGAALQKSLAAAGIITDYRDPGVIRFSPAPLYNSFEDVYLLYEALGAILKTR</sequence>
<evidence type="ECO:0000313" key="7">
    <source>
        <dbReference type="EMBL" id="TDW95772.1"/>
    </source>
</evidence>
<name>A0A4V3GKI4_9BACT</name>
<gene>
    <name evidence="4" type="primary">kynU</name>
    <name evidence="7" type="ORF">EDB95_3583</name>
</gene>
<dbReference type="GO" id="GO:0043420">
    <property type="term" value="P:anthranilate metabolic process"/>
    <property type="evidence" value="ECO:0007669"/>
    <property type="project" value="TreeGrafter"/>
</dbReference>
<keyword evidence="2 4" id="KW-0378">Hydrolase</keyword>
<evidence type="ECO:0000256" key="5">
    <source>
        <dbReference type="NCBIfam" id="TIGR01814"/>
    </source>
</evidence>
<feature type="binding site" evidence="4">
    <location>
        <position position="216"/>
    </location>
    <ligand>
        <name>pyridoxal 5'-phosphate</name>
        <dbReference type="ChEBI" id="CHEBI:597326"/>
    </ligand>
</feature>
<dbReference type="Gene3D" id="3.90.1150.10">
    <property type="entry name" value="Aspartate Aminotransferase, domain 1"/>
    <property type="match status" value="1"/>
</dbReference>
<dbReference type="GO" id="GO:0005737">
    <property type="term" value="C:cytoplasm"/>
    <property type="evidence" value="ECO:0007669"/>
    <property type="project" value="UniProtKB-UniRule"/>
</dbReference>
<comment type="pathway">
    <text evidence="4 6">Cofactor biosynthesis; NAD(+) biosynthesis; quinolinate from L-kynurenine: step 2/3.</text>
</comment>
<feature type="binding site" evidence="4">
    <location>
        <position position="103"/>
    </location>
    <ligand>
        <name>pyridoxal 5'-phosphate</name>
        <dbReference type="ChEBI" id="CHEBI:597326"/>
    </ligand>
</feature>
<dbReference type="RefSeq" id="WP_133995440.1">
    <property type="nucleotide sequence ID" value="NZ_SODV01000002.1"/>
</dbReference>
<comment type="catalytic activity">
    <reaction evidence="6">
        <text>3-hydroxy-L-kynurenine + H2O = 3-hydroxyanthranilate + L-alanine + H(+)</text>
        <dbReference type="Rhea" id="RHEA:25143"/>
        <dbReference type="ChEBI" id="CHEBI:15377"/>
        <dbReference type="ChEBI" id="CHEBI:15378"/>
        <dbReference type="ChEBI" id="CHEBI:36559"/>
        <dbReference type="ChEBI" id="CHEBI:57972"/>
        <dbReference type="ChEBI" id="CHEBI:58125"/>
        <dbReference type="EC" id="3.7.1.3"/>
    </reaction>
</comment>
<evidence type="ECO:0000313" key="8">
    <source>
        <dbReference type="Proteomes" id="UP000294498"/>
    </source>
</evidence>
<dbReference type="Pfam" id="PF22580">
    <property type="entry name" value="KYNU_C"/>
    <property type="match status" value="1"/>
</dbReference>
<dbReference type="InterPro" id="IPR010111">
    <property type="entry name" value="Kynureninase"/>
</dbReference>
<comment type="caution">
    <text evidence="7">The sequence shown here is derived from an EMBL/GenBank/DDBJ whole genome shotgun (WGS) entry which is preliminary data.</text>
</comment>
<dbReference type="GO" id="GO:0009435">
    <property type="term" value="P:NAD+ biosynthetic process"/>
    <property type="evidence" value="ECO:0007669"/>
    <property type="project" value="UniProtKB-UniRule"/>
</dbReference>
<feature type="binding site" evidence="4">
    <location>
        <begin position="131"/>
        <end position="134"/>
    </location>
    <ligand>
        <name>pyridoxal 5'-phosphate</name>
        <dbReference type="ChEBI" id="CHEBI:597326"/>
    </ligand>
</feature>
<comment type="subunit">
    <text evidence="4 6">Homodimer.</text>
</comment>
<dbReference type="NCBIfam" id="TIGR01814">
    <property type="entry name" value="kynureninase"/>
    <property type="match status" value="1"/>
</dbReference>
<dbReference type="InterPro" id="IPR015422">
    <property type="entry name" value="PyrdxlP-dep_Trfase_small"/>
</dbReference>